<dbReference type="InterPro" id="IPR000276">
    <property type="entry name" value="GPCR_Rhodpsn"/>
</dbReference>
<evidence type="ECO:0000313" key="11">
    <source>
        <dbReference type="EMBL" id="KAJ8025113.1"/>
    </source>
</evidence>
<keyword evidence="8" id="KW-0807">Transducer</keyword>
<protein>
    <submittedName>
        <fullName evidence="11">Melatonin receptor type 1A</fullName>
    </submittedName>
</protein>
<dbReference type="PANTHER" id="PTHR24228:SF72">
    <property type="entry name" value="G-PROTEIN COUPLED RECEPTORS FAMILY 1 PROFILE DOMAIN-CONTAINING PROTEIN"/>
    <property type="match status" value="1"/>
</dbReference>
<keyword evidence="12" id="KW-1185">Reference proteome</keyword>
<feature type="transmembrane region" description="Helical" evidence="9">
    <location>
        <begin position="75"/>
        <end position="99"/>
    </location>
</feature>
<evidence type="ECO:0000256" key="8">
    <source>
        <dbReference type="ARBA" id="ARBA00023224"/>
    </source>
</evidence>
<evidence type="ECO:0000256" key="5">
    <source>
        <dbReference type="ARBA" id="ARBA00023040"/>
    </source>
</evidence>
<evidence type="ECO:0000256" key="9">
    <source>
        <dbReference type="SAM" id="Phobius"/>
    </source>
</evidence>
<feature type="transmembrane region" description="Helical" evidence="9">
    <location>
        <begin position="201"/>
        <end position="223"/>
    </location>
</feature>
<gene>
    <name evidence="11" type="ORF">HOLleu_35227</name>
</gene>
<dbReference type="GO" id="GO:0004930">
    <property type="term" value="F:G protein-coupled receptor activity"/>
    <property type="evidence" value="ECO:0007669"/>
    <property type="project" value="UniProtKB-KW"/>
</dbReference>
<accession>A0A9Q1BGR5</accession>
<dbReference type="AlphaFoldDB" id="A0A9Q1BGR5"/>
<keyword evidence="3 9" id="KW-0812">Transmembrane</keyword>
<dbReference type="PANTHER" id="PTHR24228">
    <property type="entry name" value="B2 BRADYKININ RECEPTOR/ANGIOTENSIN II RECEPTOR"/>
    <property type="match status" value="1"/>
</dbReference>
<evidence type="ECO:0000256" key="1">
    <source>
        <dbReference type="ARBA" id="ARBA00004651"/>
    </source>
</evidence>
<keyword evidence="7 11" id="KW-0675">Receptor</keyword>
<sequence>MNTTVILDSNFTVGSTPDLMKDFVKDRQYRFESYTQRCILASIFVFIFVVGTIGNSLVILAVLFSRKLRTFTNVFVVNLSVADLLICISLSMNIVALLSTDGFPLPDVICAAAAFVAFTGVGCSVYTLAVIALSRWAVITRSISTQRSWFTVKKLVAMVIFTWLVPAVIAFLPPFLGLGQLGYAEKYSTCSHKTSHDLSDFYSLLQGVLFYPVPLVIIIVCYYKVFTFVRLHSKNIVEQPDVSSTSVPTNQNYLQSRNQHAQKERLSRRQIEITKNLFYVVLAFLICITPFGVSLMIPPSDPAIPWTSTLLLFNSCVNPVIYATKHPNFKKIFRQIVTCRWADIPEPSRILKFIRCSTY</sequence>
<keyword evidence="2" id="KW-1003">Cell membrane</keyword>
<dbReference type="EMBL" id="JAIZAY010000018">
    <property type="protein sequence ID" value="KAJ8025113.1"/>
    <property type="molecule type" value="Genomic_DNA"/>
</dbReference>
<keyword evidence="4 9" id="KW-1133">Transmembrane helix</keyword>
<evidence type="ECO:0000256" key="2">
    <source>
        <dbReference type="ARBA" id="ARBA00022475"/>
    </source>
</evidence>
<dbReference type="Proteomes" id="UP001152320">
    <property type="component" value="Chromosome 18"/>
</dbReference>
<feature type="transmembrane region" description="Helical" evidence="9">
    <location>
        <begin position="111"/>
        <end position="134"/>
    </location>
</feature>
<dbReference type="SMART" id="SM01381">
    <property type="entry name" value="7TM_GPCR_Srsx"/>
    <property type="match status" value="1"/>
</dbReference>
<dbReference type="GO" id="GO:0005886">
    <property type="term" value="C:plasma membrane"/>
    <property type="evidence" value="ECO:0007669"/>
    <property type="project" value="UniProtKB-SubCell"/>
</dbReference>
<name>A0A9Q1BGR5_HOLLE</name>
<dbReference type="OrthoDB" id="2105199at2759"/>
<dbReference type="SUPFAM" id="SSF81321">
    <property type="entry name" value="Family A G protein-coupled receptor-like"/>
    <property type="match status" value="1"/>
</dbReference>
<feature type="transmembrane region" description="Helical" evidence="9">
    <location>
        <begin position="155"/>
        <end position="176"/>
    </location>
</feature>
<evidence type="ECO:0000256" key="6">
    <source>
        <dbReference type="ARBA" id="ARBA00023136"/>
    </source>
</evidence>
<keyword evidence="6 9" id="KW-0472">Membrane</keyword>
<feature type="transmembrane region" description="Helical" evidence="9">
    <location>
        <begin position="303"/>
        <end position="324"/>
    </location>
</feature>
<keyword evidence="5" id="KW-0297">G-protein coupled receptor</keyword>
<evidence type="ECO:0000256" key="3">
    <source>
        <dbReference type="ARBA" id="ARBA00022692"/>
    </source>
</evidence>
<evidence type="ECO:0000313" key="12">
    <source>
        <dbReference type="Proteomes" id="UP001152320"/>
    </source>
</evidence>
<feature type="transmembrane region" description="Helical" evidence="9">
    <location>
        <begin position="39"/>
        <end position="63"/>
    </location>
</feature>
<dbReference type="Gene3D" id="1.20.1070.10">
    <property type="entry name" value="Rhodopsin 7-helix transmembrane proteins"/>
    <property type="match status" value="1"/>
</dbReference>
<comment type="caution">
    <text evidence="11">The sequence shown here is derived from an EMBL/GenBank/DDBJ whole genome shotgun (WGS) entry which is preliminary data.</text>
</comment>
<proteinExistence type="predicted"/>
<dbReference type="Pfam" id="PF00001">
    <property type="entry name" value="7tm_1"/>
    <property type="match status" value="1"/>
</dbReference>
<dbReference type="PRINTS" id="PR00237">
    <property type="entry name" value="GPCRRHODOPSN"/>
</dbReference>
<organism evidence="11 12">
    <name type="scientific">Holothuria leucospilota</name>
    <name type="common">Black long sea cucumber</name>
    <name type="synonym">Mertensiothuria leucospilota</name>
    <dbReference type="NCBI Taxonomy" id="206669"/>
    <lineage>
        <taxon>Eukaryota</taxon>
        <taxon>Metazoa</taxon>
        <taxon>Echinodermata</taxon>
        <taxon>Eleutherozoa</taxon>
        <taxon>Echinozoa</taxon>
        <taxon>Holothuroidea</taxon>
        <taxon>Aspidochirotacea</taxon>
        <taxon>Aspidochirotida</taxon>
        <taxon>Holothuriidae</taxon>
        <taxon>Holothuria</taxon>
    </lineage>
</organism>
<feature type="transmembrane region" description="Helical" evidence="9">
    <location>
        <begin position="277"/>
        <end position="297"/>
    </location>
</feature>
<evidence type="ECO:0000256" key="4">
    <source>
        <dbReference type="ARBA" id="ARBA00022989"/>
    </source>
</evidence>
<comment type="subcellular location">
    <subcellularLocation>
        <location evidence="1">Cell membrane</location>
        <topology evidence="1">Multi-pass membrane protein</topology>
    </subcellularLocation>
</comment>
<evidence type="ECO:0000259" key="10">
    <source>
        <dbReference type="PROSITE" id="PS50262"/>
    </source>
</evidence>
<reference evidence="11" key="1">
    <citation type="submission" date="2021-10" db="EMBL/GenBank/DDBJ databases">
        <title>Tropical sea cucumber genome reveals ecological adaptation and Cuvierian tubules defense mechanism.</title>
        <authorList>
            <person name="Chen T."/>
        </authorList>
    </citation>
    <scope>NUCLEOTIDE SEQUENCE</scope>
    <source>
        <strain evidence="11">Nanhai2018</strain>
        <tissue evidence="11">Muscle</tissue>
    </source>
</reference>
<dbReference type="CDD" id="cd00637">
    <property type="entry name" value="7tm_classA_rhodopsin-like"/>
    <property type="match status" value="1"/>
</dbReference>
<evidence type="ECO:0000256" key="7">
    <source>
        <dbReference type="ARBA" id="ARBA00023170"/>
    </source>
</evidence>
<dbReference type="PROSITE" id="PS50262">
    <property type="entry name" value="G_PROTEIN_RECEP_F1_2"/>
    <property type="match status" value="1"/>
</dbReference>
<dbReference type="InterPro" id="IPR017452">
    <property type="entry name" value="GPCR_Rhodpsn_7TM"/>
</dbReference>
<feature type="domain" description="G-protein coupled receptors family 1 profile" evidence="10">
    <location>
        <begin position="54"/>
        <end position="322"/>
    </location>
</feature>